<evidence type="ECO:0000313" key="3">
    <source>
        <dbReference type="Proteomes" id="UP001497457"/>
    </source>
</evidence>
<feature type="compositionally biased region" description="Basic and acidic residues" evidence="1">
    <location>
        <begin position="160"/>
        <end position="173"/>
    </location>
</feature>
<dbReference type="EMBL" id="OZ075126">
    <property type="protein sequence ID" value="CAL4938582.1"/>
    <property type="molecule type" value="Genomic_DNA"/>
</dbReference>
<feature type="compositionally biased region" description="Basic and acidic residues" evidence="1">
    <location>
        <begin position="33"/>
        <end position="47"/>
    </location>
</feature>
<feature type="region of interest" description="Disordered" evidence="1">
    <location>
        <begin position="158"/>
        <end position="182"/>
    </location>
</feature>
<feature type="region of interest" description="Disordered" evidence="1">
    <location>
        <begin position="31"/>
        <end position="124"/>
    </location>
</feature>
<sequence>MMPPNLPNTEAQIVQYNQIKQASGFSSVVAVAAEDRPDDARPAVRVEADDEPDQDEDRHPDDDVQRQVRPGLRHDEGEHEAGEGHRERPHDVARAHGHPRQEAQRHHHGARDADPARDPEHPVPRPVQVAHDGVAGVVERHLLAVSPRRRVPLPVAAGHAEAEQVGERREQRGHQQQRAGVVRRPASHVFVVRRGAELLVAAHGQALRRRVRGDEDGLHVARGRRCAFIHGRVLIHGHTHVVD</sequence>
<reference evidence="2" key="1">
    <citation type="submission" date="2024-10" db="EMBL/GenBank/DDBJ databases">
        <authorList>
            <person name="Ryan C."/>
        </authorList>
    </citation>
    <scope>NUCLEOTIDE SEQUENCE [LARGE SCALE GENOMIC DNA]</scope>
</reference>
<dbReference type="Proteomes" id="UP001497457">
    <property type="component" value="Chromosome 16b"/>
</dbReference>
<keyword evidence="3" id="KW-1185">Reference proteome</keyword>
<feature type="compositionally biased region" description="Basic and acidic residues" evidence="1">
    <location>
        <begin position="56"/>
        <end position="123"/>
    </location>
</feature>
<gene>
    <name evidence="2" type="ORF">URODEC1_LOCUS31330</name>
</gene>
<evidence type="ECO:0000313" key="2">
    <source>
        <dbReference type="EMBL" id="CAL4938582.1"/>
    </source>
</evidence>
<name>A0ABC8Y9H4_9POAL</name>
<protein>
    <submittedName>
        <fullName evidence="2">Uncharacterized protein</fullName>
    </submittedName>
</protein>
<accession>A0ABC8Y9H4</accession>
<dbReference type="AlphaFoldDB" id="A0ABC8Y9H4"/>
<proteinExistence type="predicted"/>
<organism evidence="2 3">
    <name type="scientific">Urochloa decumbens</name>
    <dbReference type="NCBI Taxonomy" id="240449"/>
    <lineage>
        <taxon>Eukaryota</taxon>
        <taxon>Viridiplantae</taxon>
        <taxon>Streptophyta</taxon>
        <taxon>Embryophyta</taxon>
        <taxon>Tracheophyta</taxon>
        <taxon>Spermatophyta</taxon>
        <taxon>Magnoliopsida</taxon>
        <taxon>Liliopsida</taxon>
        <taxon>Poales</taxon>
        <taxon>Poaceae</taxon>
        <taxon>PACMAD clade</taxon>
        <taxon>Panicoideae</taxon>
        <taxon>Panicodae</taxon>
        <taxon>Paniceae</taxon>
        <taxon>Melinidinae</taxon>
        <taxon>Urochloa</taxon>
    </lineage>
</organism>
<evidence type="ECO:0000256" key="1">
    <source>
        <dbReference type="SAM" id="MobiDB-lite"/>
    </source>
</evidence>